<dbReference type="PROSITE" id="PS51459">
    <property type="entry name" value="FIDO"/>
    <property type="match status" value="1"/>
</dbReference>
<dbReference type="Proteomes" id="UP000190285">
    <property type="component" value="Unassembled WGS sequence"/>
</dbReference>
<dbReference type="Gene3D" id="1.10.3290.10">
    <property type="entry name" value="Fido-like domain"/>
    <property type="match status" value="1"/>
</dbReference>
<dbReference type="PANTHER" id="PTHR13504">
    <property type="entry name" value="FIDO DOMAIN-CONTAINING PROTEIN DDB_G0283145"/>
    <property type="match status" value="1"/>
</dbReference>
<name>A0A1T5MR42_9FIRM</name>
<organism evidence="3 4">
    <name type="scientific">Maledivibacter halophilus</name>
    <dbReference type="NCBI Taxonomy" id="36842"/>
    <lineage>
        <taxon>Bacteria</taxon>
        <taxon>Bacillati</taxon>
        <taxon>Bacillota</taxon>
        <taxon>Clostridia</taxon>
        <taxon>Peptostreptococcales</taxon>
        <taxon>Caminicellaceae</taxon>
        <taxon>Maledivibacter</taxon>
    </lineage>
</organism>
<sequence length="220" mass="25120">MIFKNYSNKCNLSIKENIFHAKKIIIQNIYNSAKLEGCNVTFPETETILNGVNVSGVSISDIECIINLRNAWRYMLKTIEEPLTLEYICKIHAEVARNEALEWGVLRTGRVGISGTSYIPPVPDKDQVELELNKILNLPTATSRAIYYFLWAARSQLFWDGNKRASTLIANKILVSNGSGIFTVKENDLLEFNTRLSAYYESADYSEVDDFLYDNCIIYY</sequence>
<evidence type="ECO:0000313" key="4">
    <source>
        <dbReference type="Proteomes" id="UP000190285"/>
    </source>
</evidence>
<gene>
    <name evidence="3" type="ORF">SAMN02194393_05173</name>
</gene>
<evidence type="ECO:0000256" key="1">
    <source>
        <dbReference type="PIRSR" id="PIRSR640198-3"/>
    </source>
</evidence>
<protein>
    <submittedName>
        <fullName evidence="3">Uncharacterized conserved protein</fullName>
    </submittedName>
</protein>
<dbReference type="InterPro" id="IPR003812">
    <property type="entry name" value="Fido"/>
</dbReference>
<dbReference type="PANTHER" id="PTHR13504:SF38">
    <property type="entry name" value="FIDO DOMAIN-CONTAINING PROTEIN"/>
    <property type="match status" value="1"/>
</dbReference>
<dbReference type="OrthoDB" id="9807853at2"/>
<dbReference type="AlphaFoldDB" id="A0A1T5MR42"/>
<keyword evidence="4" id="KW-1185">Reference proteome</keyword>
<dbReference type="STRING" id="36842.SAMN02194393_05173"/>
<reference evidence="3 4" key="1">
    <citation type="submission" date="2017-02" db="EMBL/GenBank/DDBJ databases">
        <authorList>
            <person name="Peterson S.W."/>
        </authorList>
    </citation>
    <scope>NUCLEOTIDE SEQUENCE [LARGE SCALE GENOMIC DNA]</scope>
    <source>
        <strain evidence="3 4">M1</strain>
    </source>
</reference>
<dbReference type="InterPro" id="IPR036597">
    <property type="entry name" value="Fido-like_dom_sf"/>
</dbReference>
<dbReference type="RefSeq" id="WP_079495766.1">
    <property type="nucleotide sequence ID" value="NZ_FUZT01000022.1"/>
</dbReference>
<evidence type="ECO:0000313" key="3">
    <source>
        <dbReference type="EMBL" id="SKC90483.1"/>
    </source>
</evidence>
<dbReference type="EMBL" id="FUZT01000022">
    <property type="protein sequence ID" value="SKC90483.1"/>
    <property type="molecule type" value="Genomic_DNA"/>
</dbReference>
<evidence type="ECO:0000259" key="2">
    <source>
        <dbReference type="PROSITE" id="PS51459"/>
    </source>
</evidence>
<accession>A0A1T5MR42</accession>
<proteinExistence type="predicted"/>
<feature type="site" description="Important for autoinhibition of adenylyltransferase activity" evidence="1">
    <location>
        <position position="36"/>
    </location>
</feature>
<feature type="domain" description="Fido" evidence="2">
    <location>
        <begin position="83"/>
        <end position="214"/>
    </location>
</feature>
<dbReference type="Pfam" id="PF02661">
    <property type="entry name" value="Fic"/>
    <property type="match status" value="1"/>
</dbReference>
<dbReference type="InterPro" id="IPR040198">
    <property type="entry name" value="Fido_containing"/>
</dbReference>
<dbReference type="SUPFAM" id="SSF140931">
    <property type="entry name" value="Fic-like"/>
    <property type="match status" value="1"/>
</dbReference>